<protein>
    <submittedName>
        <fullName evidence="2">Uncharacterized protein</fullName>
    </submittedName>
</protein>
<dbReference type="OrthoDB" id="6782258at2759"/>
<gene>
    <name evidence="2" type="ORF">PHAECO_LOCUS12741</name>
</gene>
<accession>A0A9N9X8B2</accession>
<feature type="compositionally biased region" description="Polar residues" evidence="1">
    <location>
        <begin position="63"/>
        <end position="72"/>
    </location>
</feature>
<organism evidence="2 3">
    <name type="scientific">Phaedon cochleariae</name>
    <name type="common">Mustard beetle</name>
    <dbReference type="NCBI Taxonomy" id="80249"/>
    <lineage>
        <taxon>Eukaryota</taxon>
        <taxon>Metazoa</taxon>
        <taxon>Ecdysozoa</taxon>
        <taxon>Arthropoda</taxon>
        <taxon>Hexapoda</taxon>
        <taxon>Insecta</taxon>
        <taxon>Pterygota</taxon>
        <taxon>Neoptera</taxon>
        <taxon>Endopterygota</taxon>
        <taxon>Coleoptera</taxon>
        <taxon>Polyphaga</taxon>
        <taxon>Cucujiformia</taxon>
        <taxon>Chrysomeloidea</taxon>
        <taxon>Chrysomelidae</taxon>
        <taxon>Chrysomelinae</taxon>
        <taxon>Chrysomelini</taxon>
        <taxon>Phaedon</taxon>
    </lineage>
</organism>
<evidence type="ECO:0000313" key="2">
    <source>
        <dbReference type="EMBL" id="CAG9825708.1"/>
    </source>
</evidence>
<reference evidence="2" key="2">
    <citation type="submission" date="2022-10" db="EMBL/GenBank/DDBJ databases">
        <authorList>
            <consortium name="ENA_rothamsted_submissions"/>
            <consortium name="culmorum"/>
            <person name="King R."/>
        </authorList>
    </citation>
    <scope>NUCLEOTIDE SEQUENCE</scope>
</reference>
<sequence>MYGKILKQLEEPRSYLVETKSGTFRRNRWHLVPAPYYQFTPNNFEFRNQVTPALSEVDDNARGNLNVSTNVPNAHKFDVNPEVTSENDNVRESCEDRVCDPVSEVQNNDSASVRSRSTRIIKRPSYLKDYVS</sequence>
<dbReference type="EMBL" id="OU896715">
    <property type="protein sequence ID" value="CAG9825708.1"/>
    <property type="molecule type" value="Genomic_DNA"/>
</dbReference>
<dbReference type="AlphaFoldDB" id="A0A9N9X8B2"/>
<feature type="region of interest" description="Disordered" evidence="1">
    <location>
        <begin position="63"/>
        <end position="95"/>
    </location>
</feature>
<evidence type="ECO:0000256" key="1">
    <source>
        <dbReference type="SAM" id="MobiDB-lite"/>
    </source>
</evidence>
<dbReference type="Proteomes" id="UP001153737">
    <property type="component" value="Chromosome 9"/>
</dbReference>
<keyword evidence="3" id="KW-1185">Reference proteome</keyword>
<reference evidence="2" key="1">
    <citation type="submission" date="2022-01" db="EMBL/GenBank/DDBJ databases">
        <authorList>
            <person name="King R."/>
        </authorList>
    </citation>
    <scope>NUCLEOTIDE SEQUENCE</scope>
</reference>
<proteinExistence type="predicted"/>
<evidence type="ECO:0000313" key="3">
    <source>
        <dbReference type="Proteomes" id="UP001153737"/>
    </source>
</evidence>
<name>A0A9N9X8B2_PHACE</name>